<dbReference type="Proteomes" id="UP000476511">
    <property type="component" value="Unassembled WGS sequence"/>
</dbReference>
<protein>
    <submittedName>
        <fullName evidence="2">Uncharacterized protein</fullName>
    </submittedName>
</protein>
<accession>A0A6L5QZ93</accession>
<evidence type="ECO:0000313" key="2">
    <source>
        <dbReference type="EMBL" id="MRX42674.1"/>
    </source>
</evidence>
<comment type="caution">
    <text evidence="2">The sequence shown here is derived from an EMBL/GenBank/DDBJ whole genome shotgun (WGS) entry which is preliminary data.</text>
</comment>
<dbReference type="EMBL" id="WKJD01000006">
    <property type="protein sequence ID" value="MRX42674.1"/>
    <property type="molecule type" value="Genomic_DNA"/>
</dbReference>
<keyword evidence="1" id="KW-0472">Membrane</keyword>
<gene>
    <name evidence="2" type="ORF">GJR97_02930</name>
</gene>
<name>A0A6L5QZ93_9MICO</name>
<dbReference type="RefSeq" id="WP_154345032.1">
    <property type="nucleotide sequence ID" value="NZ_WKJD01000006.1"/>
</dbReference>
<organism evidence="2 3">
    <name type="scientific">Agromyces kandeliae</name>
    <dbReference type="NCBI Taxonomy" id="2666141"/>
    <lineage>
        <taxon>Bacteria</taxon>
        <taxon>Bacillati</taxon>
        <taxon>Actinomycetota</taxon>
        <taxon>Actinomycetes</taxon>
        <taxon>Micrococcales</taxon>
        <taxon>Microbacteriaceae</taxon>
        <taxon>Agromyces</taxon>
    </lineage>
</organism>
<proteinExistence type="predicted"/>
<sequence>MADIRRRTDPRAGYPPRWLTAVVLAIGAVALGIAAVAAIGDTAARAAASTSPVTATVVGERTEDRLVADRRGTRYVPFRFVVVELPDGTSAEVRSDELVVGADATVHRTDSGTVSETPPEPPGPLEWAVCATAVGGAVVLAAGSLRVLSRPRRPGSGPS</sequence>
<evidence type="ECO:0000256" key="1">
    <source>
        <dbReference type="SAM" id="Phobius"/>
    </source>
</evidence>
<feature type="transmembrane region" description="Helical" evidence="1">
    <location>
        <begin position="125"/>
        <end position="148"/>
    </location>
</feature>
<keyword evidence="1" id="KW-0812">Transmembrane</keyword>
<reference evidence="2 3" key="1">
    <citation type="submission" date="2019-11" db="EMBL/GenBank/DDBJ databases">
        <title>Agromyces kandeliae sp. nov., isolated from mangrove soil.</title>
        <authorList>
            <person name="Wang R."/>
        </authorList>
    </citation>
    <scope>NUCLEOTIDE SEQUENCE [LARGE SCALE GENOMIC DNA]</scope>
    <source>
        <strain evidence="2 3">Q22</strain>
    </source>
</reference>
<evidence type="ECO:0000313" key="3">
    <source>
        <dbReference type="Proteomes" id="UP000476511"/>
    </source>
</evidence>
<feature type="transmembrane region" description="Helical" evidence="1">
    <location>
        <begin position="21"/>
        <end position="40"/>
    </location>
</feature>
<keyword evidence="1" id="KW-1133">Transmembrane helix</keyword>
<keyword evidence="3" id="KW-1185">Reference proteome</keyword>
<dbReference type="AlphaFoldDB" id="A0A6L5QZ93"/>